<proteinExistence type="predicted"/>
<dbReference type="GO" id="GO:0016787">
    <property type="term" value="F:hydrolase activity"/>
    <property type="evidence" value="ECO:0007669"/>
    <property type="project" value="UniProtKB-KW"/>
</dbReference>
<dbReference type="InterPro" id="IPR000073">
    <property type="entry name" value="AB_hydrolase_1"/>
</dbReference>
<evidence type="ECO:0000313" key="3">
    <source>
        <dbReference type="EMBL" id="TQR12940.1"/>
    </source>
</evidence>
<name>A0A544T657_9BACI</name>
<sequence>MAFFETSDGVKLYYQQQGEGNSIVLVHGWSADHTAFDLSFDDLSKNYQVISFDLRGHGSSDRPEKGLSLKRFATDLEELMEYLNLQDVTLVGHSMGGATTFEYVRNFGVHRLKSVSIFDMTPKLVNEGEWNLGLYHGKYTREDSLNDLTVINEDFSEFAKPFFKIVVPYLTEDLLNEQLDLVVDNNTPHVLSAMWHAMAVSDFRDVLPNITVPTQIVYGEKSTLYSKETAAYLASQIPHAKVVPFENCTHLLVVENPAKTTEVIEEMVKLTYNRK</sequence>
<evidence type="ECO:0000256" key="1">
    <source>
        <dbReference type="ARBA" id="ARBA00022801"/>
    </source>
</evidence>
<dbReference type="PRINTS" id="PR00412">
    <property type="entry name" value="EPOXHYDRLASE"/>
</dbReference>
<evidence type="ECO:0000313" key="4">
    <source>
        <dbReference type="Proteomes" id="UP000318937"/>
    </source>
</evidence>
<dbReference type="InterPro" id="IPR000639">
    <property type="entry name" value="Epox_hydrolase-like"/>
</dbReference>
<dbReference type="PANTHER" id="PTHR43798:SF31">
    <property type="entry name" value="AB HYDROLASE SUPERFAMILY PROTEIN YCLE"/>
    <property type="match status" value="1"/>
</dbReference>
<dbReference type="SUPFAM" id="SSF53474">
    <property type="entry name" value="alpha/beta-Hydrolases"/>
    <property type="match status" value="1"/>
</dbReference>
<gene>
    <name evidence="3" type="ORF">FG383_12825</name>
</gene>
<dbReference type="GO" id="GO:0016020">
    <property type="term" value="C:membrane"/>
    <property type="evidence" value="ECO:0007669"/>
    <property type="project" value="TreeGrafter"/>
</dbReference>
<feature type="domain" description="AB hydrolase-1" evidence="2">
    <location>
        <begin position="22"/>
        <end position="257"/>
    </location>
</feature>
<accession>A0A544T657</accession>
<dbReference type="PRINTS" id="PR00111">
    <property type="entry name" value="ABHYDROLASE"/>
</dbReference>
<keyword evidence="1 3" id="KW-0378">Hydrolase</keyword>
<evidence type="ECO:0000259" key="2">
    <source>
        <dbReference type="Pfam" id="PF00561"/>
    </source>
</evidence>
<organism evidence="3 4">
    <name type="scientific">Psychrobacillus soli</name>
    <dbReference type="NCBI Taxonomy" id="1543965"/>
    <lineage>
        <taxon>Bacteria</taxon>
        <taxon>Bacillati</taxon>
        <taxon>Bacillota</taxon>
        <taxon>Bacilli</taxon>
        <taxon>Bacillales</taxon>
        <taxon>Bacillaceae</taxon>
        <taxon>Psychrobacillus</taxon>
    </lineage>
</organism>
<keyword evidence="4" id="KW-1185">Reference proteome</keyword>
<dbReference type="OrthoDB" id="9773293at2"/>
<dbReference type="EMBL" id="VDGG01000025">
    <property type="protein sequence ID" value="TQR12940.1"/>
    <property type="molecule type" value="Genomic_DNA"/>
</dbReference>
<dbReference type="RefSeq" id="WP_142607787.1">
    <property type="nucleotide sequence ID" value="NZ_VDGG01000025.1"/>
</dbReference>
<dbReference type="Proteomes" id="UP000318937">
    <property type="component" value="Unassembled WGS sequence"/>
</dbReference>
<dbReference type="InterPro" id="IPR050266">
    <property type="entry name" value="AB_hydrolase_sf"/>
</dbReference>
<dbReference type="Gene3D" id="3.40.50.1820">
    <property type="entry name" value="alpha/beta hydrolase"/>
    <property type="match status" value="1"/>
</dbReference>
<dbReference type="PANTHER" id="PTHR43798">
    <property type="entry name" value="MONOACYLGLYCEROL LIPASE"/>
    <property type="match status" value="1"/>
</dbReference>
<dbReference type="InterPro" id="IPR029058">
    <property type="entry name" value="AB_hydrolase_fold"/>
</dbReference>
<dbReference type="AlphaFoldDB" id="A0A544T657"/>
<comment type="caution">
    <text evidence="3">The sequence shown here is derived from an EMBL/GenBank/DDBJ whole genome shotgun (WGS) entry which is preliminary data.</text>
</comment>
<protein>
    <submittedName>
        <fullName evidence="3">Alpha/beta hydrolase</fullName>
    </submittedName>
</protein>
<reference evidence="3 4" key="1">
    <citation type="submission" date="2019-05" db="EMBL/GenBank/DDBJ databases">
        <title>Psychrobacillus vulpis sp. nov., a new species isolated from feces of a red fox that inhabits in The Tablas de Daimiel Natural Park, Albacete, Spain.</title>
        <authorList>
            <person name="Rodriguez M."/>
            <person name="Reina J.C."/>
            <person name="Bejar V."/>
            <person name="Llamas I."/>
        </authorList>
    </citation>
    <scope>NUCLEOTIDE SEQUENCE [LARGE SCALE GENOMIC DNA]</scope>
    <source>
        <strain evidence="3 4">NHI-2</strain>
    </source>
</reference>
<dbReference type="Pfam" id="PF00561">
    <property type="entry name" value="Abhydrolase_1"/>
    <property type="match status" value="1"/>
</dbReference>